<name>A0A1R3GCN7_COCAP</name>
<organism evidence="1 2">
    <name type="scientific">Corchorus capsularis</name>
    <name type="common">Jute</name>
    <dbReference type="NCBI Taxonomy" id="210143"/>
    <lineage>
        <taxon>Eukaryota</taxon>
        <taxon>Viridiplantae</taxon>
        <taxon>Streptophyta</taxon>
        <taxon>Embryophyta</taxon>
        <taxon>Tracheophyta</taxon>
        <taxon>Spermatophyta</taxon>
        <taxon>Magnoliopsida</taxon>
        <taxon>eudicotyledons</taxon>
        <taxon>Gunneridae</taxon>
        <taxon>Pentapetalae</taxon>
        <taxon>rosids</taxon>
        <taxon>malvids</taxon>
        <taxon>Malvales</taxon>
        <taxon>Malvaceae</taxon>
        <taxon>Grewioideae</taxon>
        <taxon>Apeibeae</taxon>
        <taxon>Corchorus</taxon>
    </lineage>
</organism>
<protein>
    <submittedName>
        <fullName evidence="1">UDP-glucose 6-dehydrogenase</fullName>
    </submittedName>
</protein>
<evidence type="ECO:0000313" key="2">
    <source>
        <dbReference type="Proteomes" id="UP000188268"/>
    </source>
</evidence>
<proteinExistence type="predicted"/>
<dbReference type="EMBL" id="AWWV01014556">
    <property type="protein sequence ID" value="OMO55864.1"/>
    <property type="molecule type" value="Genomic_DNA"/>
</dbReference>
<comment type="caution">
    <text evidence="1">The sequence shown here is derived from an EMBL/GenBank/DDBJ whole genome shotgun (WGS) entry which is preliminary data.</text>
</comment>
<gene>
    <name evidence="1" type="ORF">CCACVL1_26943</name>
</gene>
<accession>A0A1R3GCN7</accession>
<evidence type="ECO:0000313" key="1">
    <source>
        <dbReference type="EMBL" id="OMO55864.1"/>
    </source>
</evidence>
<dbReference type="OrthoDB" id="10545773at2759"/>
<keyword evidence="2" id="KW-1185">Reference proteome</keyword>
<dbReference type="Proteomes" id="UP000188268">
    <property type="component" value="Unassembled WGS sequence"/>
</dbReference>
<sequence>MDNVDNNMDIVDDIDDGVERFEPNKITGLLITVMMARFWPQANVTVADHCTSVLHIWQFLIANKQPPIRELRFTDYFNLVQDRINFIEMDQHSEDELIKNARLIILAIEKEPKTIGYGQKGVSDLTDCEIAVKRIASPPPPPKHLHKEDPPLNRGVNWEDEGGMILASLRFALKPFSKTKSQNLNLCSNAGHLLV</sequence>
<reference evidence="1 2" key="1">
    <citation type="submission" date="2013-09" db="EMBL/GenBank/DDBJ databases">
        <title>Corchorus capsularis genome sequencing.</title>
        <authorList>
            <person name="Alam M."/>
            <person name="Haque M.S."/>
            <person name="Islam M.S."/>
            <person name="Emdad E.M."/>
            <person name="Islam M.M."/>
            <person name="Ahmed B."/>
            <person name="Halim A."/>
            <person name="Hossen Q.M.M."/>
            <person name="Hossain M.Z."/>
            <person name="Ahmed R."/>
            <person name="Khan M.M."/>
            <person name="Islam R."/>
            <person name="Rashid M.M."/>
            <person name="Khan S.A."/>
            <person name="Rahman M.S."/>
            <person name="Alam M."/>
        </authorList>
    </citation>
    <scope>NUCLEOTIDE SEQUENCE [LARGE SCALE GENOMIC DNA]</scope>
    <source>
        <strain evidence="2">cv. CVL-1</strain>
        <tissue evidence="1">Whole seedling</tissue>
    </source>
</reference>
<dbReference type="Gramene" id="OMO55864">
    <property type="protein sequence ID" value="OMO55864"/>
    <property type="gene ID" value="CCACVL1_26943"/>
</dbReference>
<dbReference type="AlphaFoldDB" id="A0A1R3GCN7"/>